<evidence type="ECO:0000313" key="1">
    <source>
        <dbReference type="EMBL" id="KRY22172.1"/>
    </source>
</evidence>
<gene>
    <name evidence="1" type="ORF">T12_12514</name>
</gene>
<evidence type="ECO:0000313" key="2">
    <source>
        <dbReference type="Proteomes" id="UP000054783"/>
    </source>
</evidence>
<proteinExistence type="predicted"/>
<accession>A0A0V1ACR0</accession>
<dbReference type="EMBL" id="JYDQ01000011">
    <property type="protein sequence ID" value="KRY22172.1"/>
    <property type="molecule type" value="Genomic_DNA"/>
</dbReference>
<protein>
    <submittedName>
        <fullName evidence="1">Uncharacterized protein</fullName>
    </submittedName>
</protein>
<organism evidence="1 2">
    <name type="scientific">Trichinella patagoniensis</name>
    <dbReference type="NCBI Taxonomy" id="990121"/>
    <lineage>
        <taxon>Eukaryota</taxon>
        <taxon>Metazoa</taxon>
        <taxon>Ecdysozoa</taxon>
        <taxon>Nematoda</taxon>
        <taxon>Enoplea</taxon>
        <taxon>Dorylaimia</taxon>
        <taxon>Trichinellida</taxon>
        <taxon>Trichinellidae</taxon>
        <taxon>Trichinella</taxon>
    </lineage>
</organism>
<dbReference type="Proteomes" id="UP000054783">
    <property type="component" value="Unassembled WGS sequence"/>
</dbReference>
<dbReference type="AlphaFoldDB" id="A0A0V1ACR0"/>
<sequence length="140" mass="16112">MVIFERTYFNDKWGFVLKDVKRTAEQPQYDLLTRKLTSSPRSKICVKILRQTHSKISGNCIAFKFICFWITAHVVSVHKPADQPIVEYEQADVPTELDDFFFIFGFDDLTPTKPPCDRHQNAVGYIGTVACLHSSRPLTK</sequence>
<keyword evidence="2" id="KW-1185">Reference proteome</keyword>
<name>A0A0V1ACR0_9BILA</name>
<reference evidence="1 2" key="1">
    <citation type="submission" date="2015-01" db="EMBL/GenBank/DDBJ databases">
        <title>Evolution of Trichinella species and genotypes.</title>
        <authorList>
            <person name="Korhonen P.K."/>
            <person name="Edoardo P."/>
            <person name="Giuseppe L.R."/>
            <person name="Gasser R.B."/>
        </authorList>
    </citation>
    <scope>NUCLEOTIDE SEQUENCE [LARGE SCALE GENOMIC DNA]</scope>
    <source>
        <strain evidence="1">ISS2496</strain>
    </source>
</reference>
<comment type="caution">
    <text evidence="1">The sequence shown here is derived from an EMBL/GenBank/DDBJ whole genome shotgun (WGS) entry which is preliminary data.</text>
</comment>